<dbReference type="SMART" id="SM00267">
    <property type="entry name" value="GGDEF"/>
    <property type="match status" value="1"/>
</dbReference>
<dbReference type="CDD" id="cd01949">
    <property type="entry name" value="GGDEF"/>
    <property type="match status" value="1"/>
</dbReference>
<feature type="domain" description="GGDEF" evidence="5">
    <location>
        <begin position="402"/>
        <end position="535"/>
    </location>
</feature>
<dbReference type="AlphaFoldDB" id="A0A1H0RPV1"/>
<dbReference type="InterPro" id="IPR052155">
    <property type="entry name" value="Biofilm_reg_signaling"/>
</dbReference>
<dbReference type="Gene3D" id="3.20.20.450">
    <property type="entry name" value="EAL domain"/>
    <property type="match status" value="1"/>
</dbReference>
<dbReference type="Pfam" id="PF00563">
    <property type="entry name" value="EAL"/>
    <property type="match status" value="1"/>
</dbReference>
<dbReference type="InterPro" id="IPR001633">
    <property type="entry name" value="EAL_dom"/>
</dbReference>
<keyword evidence="1" id="KW-0472">Membrane</keyword>
<protein>
    <submittedName>
        <fullName evidence="6">PAS domain S-box-containing protein/diguanylate cyclase (GGDEF) domain-containing protein</fullName>
    </submittedName>
</protein>
<organism evidence="6 7">
    <name type="scientific">Litchfieldia salsa</name>
    <dbReference type="NCBI Taxonomy" id="930152"/>
    <lineage>
        <taxon>Bacteria</taxon>
        <taxon>Bacillati</taxon>
        <taxon>Bacillota</taxon>
        <taxon>Bacilli</taxon>
        <taxon>Bacillales</taxon>
        <taxon>Bacillaceae</taxon>
        <taxon>Litchfieldia</taxon>
    </lineage>
</organism>
<evidence type="ECO:0000256" key="1">
    <source>
        <dbReference type="SAM" id="Phobius"/>
    </source>
</evidence>
<dbReference type="InterPro" id="IPR000700">
    <property type="entry name" value="PAS-assoc_C"/>
</dbReference>
<dbReference type="Pfam" id="PF13426">
    <property type="entry name" value="PAS_9"/>
    <property type="match status" value="1"/>
</dbReference>
<feature type="transmembrane region" description="Helical" evidence="1">
    <location>
        <begin position="180"/>
        <end position="197"/>
    </location>
</feature>
<feature type="domain" description="PAC" evidence="3">
    <location>
        <begin position="323"/>
        <end position="374"/>
    </location>
</feature>
<dbReference type="SMART" id="SM00091">
    <property type="entry name" value="PAS"/>
    <property type="match status" value="1"/>
</dbReference>
<dbReference type="PANTHER" id="PTHR44757:SF2">
    <property type="entry name" value="BIOFILM ARCHITECTURE MAINTENANCE PROTEIN MBAA"/>
    <property type="match status" value="1"/>
</dbReference>
<dbReference type="InterPro" id="IPR000014">
    <property type="entry name" value="PAS"/>
</dbReference>
<keyword evidence="1" id="KW-0812">Transmembrane</keyword>
<dbReference type="InterPro" id="IPR043128">
    <property type="entry name" value="Rev_trsase/Diguanyl_cyclase"/>
</dbReference>
<dbReference type="FunFam" id="3.20.20.450:FF:000001">
    <property type="entry name" value="Cyclic di-GMP phosphodiesterase yahA"/>
    <property type="match status" value="1"/>
</dbReference>
<dbReference type="Pfam" id="PF00990">
    <property type="entry name" value="GGDEF"/>
    <property type="match status" value="1"/>
</dbReference>
<evidence type="ECO:0000259" key="4">
    <source>
        <dbReference type="PROSITE" id="PS50883"/>
    </source>
</evidence>
<evidence type="ECO:0000259" key="5">
    <source>
        <dbReference type="PROSITE" id="PS50887"/>
    </source>
</evidence>
<feature type="transmembrane region" description="Helical" evidence="1">
    <location>
        <begin position="12"/>
        <end position="30"/>
    </location>
</feature>
<proteinExistence type="predicted"/>
<keyword evidence="7" id="KW-1185">Reference proteome</keyword>
<dbReference type="NCBIfam" id="TIGR00254">
    <property type="entry name" value="GGDEF"/>
    <property type="match status" value="1"/>
</dbReference>
<dbReference type="Proteomes" id="UP000199159">
    <property type="component" value="Unassembled WGS sequence"/>
</dbReference>
<dbReference type="Gene3D" id="3.30.450.20">
    <property type="entry name" value="PAS domain"/>
    <property type="match status" value="1"/>
</dbReference>
<dbReference type="CDD" id="cd00130">
    <property type="entry name" value="PAS"/>
    <property type="match status" value="1"/>
</dbReference>
<dbReference type="OrthoDB" id="9759607at2"/>
<feature type="transmembrane region" description="Helical" evidence="1">
    <location>
        <begin position="141"/>
        <end position="159"/>
    </location>
</feature>
<dbReference type="InterPro" id="IPR000160">
    <property type="entry name" value="GGDEF_dom"/>
</dbReference>
<dbReference type="SUPFAM" id="SSF141868">
    <property type="entry name" value="EAL domain-like"/>
    <property type="match status" value="1"/>
</dbReference>
<dbReference type="PROSITE" id="PS50112">
    <property type="entry name" value="PAS"/>
    <property type="match status" value="1"/>
</dbReference>
<dbReference type="Gene3D" id="3.30.70.270">
    <property type="match status" value="1"/>
</dbReference>
<feature type="transmembrane region" description="Helical" evidence="1">
    <location>
        <begin position="104"/>
        <end position="129"/>
    </location>
</feature>
<dbReference type="NCBIfam" id="TIGR00229">
    <property type="entry name" value="sensory_box"/>
    <property type="match status" value="1"/>
</dbReference>
<dbReference type="PANTHER" id="PTHR44757">
    <property type="entry name" value="DIGUANYLATE CYCLASE DGCP"/>
    <property type="match status" value="1"/>
</dbReference>
<feature type="transmembrane region" description="Helical" evidence="1">
    <location>
        <begin position="50"/>
        <end position="72"/>
    </location>
</feature>
<sequence length="798" mass="92264">MFEGFHLINLNYIFLVISIIFSSLGLYFTIGSSFYRKRRLISLHISNQIIFILVSFLITTSNVFMVLSLNIQLVFSDIFFSIIWLSAINMVAFFIFFKMMKINIVIPLMSLITSILLTIIILTKNYFLFSILFQPFVQTNIPHLILAILLTLGICFSLLRFKAQMEQSEKKSFSKTWGKIASVISGISAVGIAYLYMNSILDIPSFTSSQMESLQLIAVFIILVSYLILMVLPDFLGHKSFLENKNKLHVNREHFKSLFNYNPDAVFSIDMEGKIISVNKVATQMTYYKREELLGMYFSRLVKRDDVKEFIRYYQNENSDRENVFEIRLVRKDRQITNVKITSFPIYIKDEIIGFYNIVKDISESDKAQKTINYLAYHDELTNLPNRRLYTKRLHQLKMQNSQFAIMNLDFDRFKKINDLFGHAFGDQVLVVIADRLKNLLGNHHFIARMGGDEFSVIVQNEQNREKITNLAELILDEFRKPLKVKNQDFLLTVSIGIVLFPEHTNDLESLVKYSDIAMYEVKENGTNDFKIYNNGMNDKTIEKIKMENDLRRAIGASELTIHYQPKFHAKTNLLLGAEALVRWNHPTLGLISPGKFIPLAEETGLIIQLEEWVLESVCEQIKKWEYTSVDYGRISVNISHIHFYQSDLVQTISQILSKNGLAANCLEIEITETMMMHNESETNKTLQKLREIGIEVSMDDFGTGYSSLGYLHKLSIDRLKIDKSFIHEMYKNEAIVSTIIAMAHHLQLKVIAEGVETDEQLNLIMKLGCEEIQGFYFSQPLSSHDFETQILKPLLIS</sequence>
<feature type="transmembrane region" description="Helical" evidence="1">
    <location>
        <begin position="217"/>
        <end position="237"/>
    </location>
</feature>
<dbReference type="InterPro" id="IPR035919">
    <property type="entry name" value="EAL_sf"/>
</dbReference>
<dbReference type="CDD" id="cd01948">
    <property type="entry name" value="EAL"/>
    <property type="match status" value="1"/>
</dbReference>
<dbReference type="STRING" id="930152.SAMN05216565_102305"/>
<dbReference type="PROSITE" id="PS50113">
    <property type="entry name" value="PAC"/>
    <property type="match status" value="1"/>
</dbReference>
<dbReference type="PROSITE" id="PS50883">
    <property type="entry name" value="EAL"/>
    <property type="match status" value="1"/>
</dbReference>
<dbReference type="SMART" id="SM00052">
    <property type="entry name" value="EAL"/>
    <property type="match status" value="1"/>
</dbReference>
<dbReference type="InterPro" id="IPR035965">
    <property type="entry name" value="PAS-like_dom_sf"/>
</dbReference>
<evidence type="ECO:0000313" key="7">
    <source>
        <dbReference type="Proteomes" id="UP000199159"/>
    </source>
</evidence>
<accession>A0A1H0RPV1</accession>
<gene>
    <name evidence="6" type="ORF">SAMN05216565_102305</name>
</gene>
<evidence type="ECO:0000259" key="3">
    <source>
        <dbReference type="PROSITE" id="PS50113"/>
    </source>
</evidence>
<dbReference type="InterPro" id="IPR029787">
    <property type="entry name" value="Nucleotide_cyclase"/>
</dbReference>
<dbReference type="EMBL" id="FNJU01000002">
    <property type="protein sequence ID" value="SDP30986.1"/>
    <property type="molecule type" value="Genomic_DNA"/>
</dbReference>
<evidence type="ECO:0000259" key="2">
    <source>
        <dbReference type="PROSITE" id="PS50112"/>
    </source>
</evidence>
<dbReference type="RefSeq" id="WP_090850700.1">
    <property type="nucleotide sequence ID" value="NZ_FNJU01000002.1"/>
</dbReference>
<dbReference type="SUPFAM" id="SSF55785">
    <property type="entry name" value="PYP-like sensor domain (PAS domain)"/>
    <property type="match status" value="1"/>
</dbReference>
<name>A0A1H0RPV1_9BACI</name>
<keyword evidence="1" id="KW-1133">Transmembrane helix</keyword>
<evidence type="ECO:0000313" key="6">
    <source>
        <dbReference type="EMBL" id="SDP30986.1"/>
    </source>
</evidence>
<feature type="domain" description="EAL" evidence="4">
    <location>
        <begin position="544"/>
        <end position="795"/>
    </location>
</feature>
<dbReference type="SUPFAM" id="SSF55073">
    <property type="entry name" value="Nucleotide cyclase"/>
    <property type="match status" value="1"/>
</dbReference>
<feature type="domain" description="PAS" evidence="2">
    <location>
        <begin position="251"/>
        <end position="321"/>
    </location>
</feature>
<dbReference type="PROSITE" id="PS50887">
    <property type="entry name" value="GGDEF"/>
    <property type="match status" value="1"/>
</dbReference>
<feature type="transmembrane region" description="Helical" evidence="1">
    <location>
        <begin position="78"/>
        <end position="97"/>
    </location>
</feature>
<reference evidence="7" key="1">
    <citation type="submission" date="2016-10" db="EMBL/GenBank/DDBJ databases">
        <authorList>
            <person name="Varghese N."/>
            <person name="Submissions S."/>
        </authorList>
    </citation>
    <scope>NUCLEOTIDE SEQUENCE [LARGE SCALE GENOMIC DNA]</scope>
    <source>
        <strain evidence="7">IBRC-M10078</strain>
    </source>
</reference>